<dbReference type="InterPro" id="IPR046341">
    <property type="entry name" value="SET_dom_sf"/>
</dbReference>
<accession>A0A194VBW9</accession>
<feature type="domain" description="SET" evidence="1">
    <location>
        <begin position="101"/>
        <end position="236"/>
    </location>
</feature>
<dbReference type="PANTHER" id="PTHR47332">
    <property type="entry name" value="SET DOMAIN-CONTAINING PROTEIN 5"/>
    <property type="match status" value="1"/>
</dbReference>
<dbReference type="AlphaFoldDB" id="A0A194VBW9"/>
<proteinExistence type="predicted"/>
<protein>
    <submittedName>
        <fullName evidence="2">SET domain-containing protein 5</fullName>
    </submittedName>
</protein>
<dbReference type="InterPro" id="IPR001214">
    <property type="entry name" value="SET_dom"/>
</dbReference>
<dbReference type="PROSITE" id="PS50280">
    <property type="entry name" value="SET"/>
    <property type="match status" value="1"/>
</dbReference>
<organism evidence="2 3">
    <name type="scientific">Cytospora mali</name>
    <name type="common">Apple Valsa canker fungus</name>
    <name type="synonym">Valsa mali</name>
    <dbReference type="NCBI Taxonomy" id="578113"/>
    <lineage>
        <taxon>Eukaryota</taxon>
        <taxon>Fungi</taxon>
        <taxon>Dikarya</taxon>
        <taxon>Ascomycota</taxon>
        <taxon>Pezizomycotina</taxon>
        <taxon>Sordariomycetes</taxon>
        <taxon>Sordariomycetidae</taxon>
        <taxon>Diaporthales</taxon>
        <taxon>Cytosporaceae</taxon>
        <taxon>Cytospora</taxon>
    </lineage>
</organism>
<gene>
    <name evidence="2" type="ORF">VP1G_08652</name>
</gene>
<name>A0A194VBW9_CYTMA</name>
<dbReference type="OrthoDB" id="3180714at2759"/>
<keyword evidence="3" id="KW-1185">Reference proteome</keyword>
<dbReference type="CDD" id="cd20071">
    <property type="entry name" value="SET_SMYD"/>
    <property type="match status" value="1"/>
</dbReference>
<reference evidence="3" key="1">
    <citation type="submission" date="2014-12" db="EMBL/GenBank/DDBJ databases">
        <title>Genome Sequence of Valsa Canker Pathogens Uncovers a Specific Adaption of Colonization on Woody Bark.</title>
        <authorList>
            <person name="Yin Z."/>
            <person name="Liu H."/>
            <person name="Gao X."/>
            <person name="Li Z."/>
            <person name="Song N."/>
            <person name="Ke X."/>
            <person name="Dai Q."/>
            <person name="Wu Y."/>
            <person name="Sun Y."/>
            <person name="Xu J.-R."/>
            <person name="Kang Z.K."/>
            <person name="Wang L."/>
            <person name="Huang L."/>
        </authorList>
    </citation>
    <scope>NUCLEOTIDE SEQUENCE [LARGE SCALE GENOMIC DNA]</scope>
    <source>
        <strain evidence="3">SXYL134</strain>
    </source>
</reference>
<evidence type="ECO:0000313" key="2">
    <source>
        <dbReference type="EMBL" id="KUI61490.1"/>
    </source>
</evidence>
<dbReference type="Gene3D" id="2.170.270.10">
    <property type="entry name" value="SET domain"/>
    <property type="match status" value="1"/>
</dbReference>
<sequence length="269" mass="30525">MYTQKEAKEASIWTGGYCAVTSREVGRKEDNDCPQGIALQGYRKGVPVYYVTAGMDKKIKDEETKTIIGPRIIQRPIDTCLGTGWTREDGTPPPNRTFTNELVVVSKSHLQGYGIFAAADIKKHTHVLLEKPLFSINGWTQLKSEYSRLNEEEKAIFDGLVGYHRVYKDPILQKYSANHFALVGGHQGILAIASNFNHACHSRRNTQYAWDSRRQVMTFTVMKDIKKGQEILISYADHRSTLYALYGFVCHCGGCENQAYKDDAYTQYY</sequence>
<dbReference type="SUPFAM" id="SSF82199">
    <property type="entry name" value="SET domain"/>
    <property type="match status" value="1"/>
</dbReference>
<evidence type="ECO:0000313" key="3">
    <source>
        <dbReference type="Proteomes" id="UP000078576"/>
    </source>
</evidence>
<dbReference type="STRING" id="694573.A0A194VBW9"/>
<dbReference type="Proteomes" id="UP000078576">
    <property type="component" value="Unassembled WGS sequence"/>
</dbReference>
<dbReference type="Pfam" id="PF00856">
    <property type="entry name" value="SET"/>
    <property type="match status" value="1"/>
</dbReference>
<dbReference type="InterPro" id="IPR053185">
    <property type="entry name" value="SET_domain_protein"/>
</dbReference>
<evidence type="ECO:0000259" key="1">
    <source>
        <dbReference type="PROSITE" id="PS50280"/>
    </source>
</evidence>
<dbReference type="PANTHER" id="PTHR47332:SF2">
    <property type="entry name" value="SET-6"/>
    <property type="match status" value="1"/>
</dbReference>
<dbReference type="EMBL" id="KN714778">
    <property type="protein sequence ID" value="KUI61490.1"/>
    <property type="molecule type" value="Genomic_DNA"/>
</dbReference>